<feature type="domain" description="LD-carboxypeptidase N-terminal" evidence="7">
    <location>
        <begin position="14"/>
        <end position="128"/>
    </location>
</feature>
<dbReference type="GO" id="GO:0006508">
    <property type="term" value="P:proteolysis"/>
    <property type="evidence" value="ECO:0007669"/>
    <property type="project" value="UniProtKB-KW"/>
</dbReference>
<evidence type="ECO:0000256" key="2">
    <source>
        <dbReference type="ARBA" id="ARBA00022645"/>
    </source>
</evidence>
<comment type="caution">
    <text evidence="9">The sequence shown here is derived from an EMBL/GenBank/DDBJ whole genome shotgun (WGS) entry which is preliminary data.</text>
</comment>
<dbReference type="Gene3D" id="3.40.50.10740">
    <property type="entry name" value="Class I glutamine amidotransferase-like"/>
    <property type="match status" value="1"/>
</dbReference>
<dbReference type="InterPro" id="IPR040449">
    <property type="entry name" value="Peptidase_S66_N"/>
</dbReference>
<evidence type="ECO:0000256" key="3">
    <source>
        <dbReference type="ARBA" id="ARBA00022670"/>
    </source>
</evidence>
<feature type="active site" description="Charge relay system" evidence="6">
    <location>
        <position position="276"/>
    </location>
</feature>
<evidence type="ECO:0000256" key="4">
    <source>
        <dbReference type="ARBA" id="ARBA00022801"/>
    </source>
</evidence>
<keyword evidence="10" id="KW-1185">Reference proteome</keyword>
<dbReference type="InterPro" id="IPR027461">
    <property type="entry name" value="Carboxypeptidase_A_C_sf"/>
</dbReference>
<evidence type="ECO:0000313" key="9">
    <source>
        <dbReference type="EMBL" id="MBD2864519.1"/>
    </source>
</evidence>
<dbReference type="PIRSF" id="PIRSF028757">
    <property type="entry name" value="LD-carboxypeptidase"/>
    <property type="match status" value="1"/>
</dbReference>
<dbReference type="EMBL" id="JACXJA010000030">
    <property type="protein sequence ID" value="MBD2864519.1"/>
    <property type="molecule type" value="Genomic_DNA"/>
</dbReference>
<evidence type="ECO:0000256" key="1">
    <source>
        <dbReference type="ARBA" id="ARBA00010233"/>
    </source>
</evidence>
<dbReference type="InterPro" id="IPR003507">
    <property type="entry name" value="S66_fam"/>
</dbReference>
<evidence type="ECO:0000256" key="6">
    <source>
        <dbReference type="PIRSR" id="PIRSR028757-1"/>
    </source>
</evidence>
<dbReference type="SUPFAM" id="SSF141986">
    <property type="entry name" value="LD-carboxypeptidase A C-terminal domain-like"/>
    <property type="match status" value="1"/>
</dbReference>
<sequence>MAIRPPILRAGDTIGIVTLGSPLAASVIDSRIETLQSLGFQIAMGRHVYDADGFLAGTDRERADDLMAMFLDPKVRMILPTRGGVGVAGILPYLDFRAIADHPKILSGYSDITVLSNALYQFSNLIGFQSLMLINFSTSTPAYNYNQFFTATSTVTSPRLIENPPGMPLASLVPGNVTGPIVGGNLTSFTDTLGTPYEFDTLGKILVLEETAEPINKVYRMLNRLKLAGKLDDCIGIVMGQCTDCTAAYGVTYLDLIREVLVPLGKPLMTNLATAHGTYKAAIPLGARANLNTAANTFTILEPTVSIEAQGPAANTFY</sequence>
<dbReference type="SUPFAM" id="SSF52317">
    <property type="entry name" value="Class I glutamine amidotransferase-like"/>
    <property type="match status" value="1"/>
</dbReference>
<dbReference type="PANTHER" id="PTHR30237">
    <property type="entry name" value="MURAMOYLTETRAPEPTIDE CARBOXYPEPTIDASE"/>
    <property type="match status" value="1"/>
</dbReference>
<dbReference type="InterPro" id="IPR040921">
    <property type="entry name" value="Peptidase_S66C"/>
</dbReference>
<comment type="similarity">
    <text evidence="1">Belongs to the peptidase S66 family.</text>
</comment>
<proteinExistence type="inferred from homology"/>
<dbReference type="Proteomes" id="UP000639396">
    <property type="component" value="Unassembled WGS sequence"/>
</dbReference>
<dbReference type="PANTHER" id="PTHR30237:SF2">
    <property type="entry name" value="MUREIN TETRAPEPTIDE CARBOXYPEPTIDASE"/>
    <property type="match status" value="1"/>
</dbReference>
<evidence type="ECO:0000259" key="7">
    <source>
        <dbReference type="Pfam" id="PF02016"/>
    </source>
</evidence>
<dbReference type="AlphaFoldDB" id="A0A927CBQ8"/>
<evidence type="ECO:0000256" key="5">
    <source>
        <dbReference type="ARBA" id="ARBA00022825"/>
    </source>
</evidence>
<keyword evidence="2" id="KW-0121">Carboxypeptidase</keyword>
<name>A0A927CBQ8_9BACL</name>
<dbReference type="InterPro" id="IPR027478">
    <property type="entry name" value="LdcA_N"/>
</dbReference>
<keyword evidence="4" id="KW-0378">Hydrolase</keyword>
<dbReference type="GO" id="GO:0004180">
    <property type="term" value="F:carboxypeptidase activity"/>
    <property type="evidence" value="ECO:0007669"/>
    <property type="project" value="UniProtKB-KW"/>
</dbReference>
<dbReference type="RefSeq" id="WP_190930143.1">
    <property type="nucleotide sequence ID" value="NZ_JACXJA010000030.1"/>
</dbReference>
<keyword evidence="5" id="KW-0720">Serine protease</keyword>
<reference evidence="9" key="1">
    <citation type="submission" date="2020-09" db="EMBL/GenBank/DDBJ databases">
        <title>A novel bacterium of genus Paenibacillus, isolated from South China Sea.</title>
        <authorList>
            <person name="Huang H."/>
            <person name="Mo K."/>
            <person name="Hu Y."/>
        </authorList>
    </citation>
    <scope>NUCLEOTIDE SEQUENCE</scope>
    <source>
        <strain evidence="9">IB182363</strain>
    </source>
</reference>
<evidence type="ECO:0000313" key="10">
    <source>
        <dbReference type="Proteomes" id="UP000639396"/>
    </source>
</evidence>
<dbReference type="CDD" id="cd07025">
    <property type="entry name" value="Peptidase_S66"/>
    <property type="match status" value="1"/>
</dbReference>
<dbReference type="Pfam" id="PF17676">
    <property type="entry name" value="Peptidase_S66C"/>
    <property type="match status" value="1"/>
</dbReference>
<dbReference type="Gene3D" id="3.50.30.60">
    <property type="entry name" value="LD-carboxypeptidase A C-terminal domain-like"/>
    <property type="match status" value="1"/>
</dbReference>
<dbReference type="Pfam" id="PF02016">
    <property type="entry name" value="Peptidase_S66"/>
    <property type="match status" value="1"/>
</dbReference>
<accession>A0A927CBQ8</accession>
<dbReference type="GO" id="GO:0008236">
    <property type="term" value="F:serine-type peptidase activity"/>
    <property type="evidence" value="ECO:0007669"/>
    <property type="project" value="UniProtKB-KW"/>
</dbReference>
<protein>
    <submittedName>
        <fullName evidence="9">LD-carboxypeptidase</fullName>
    </submittedName>
</protein>
<dbReference type="InterPro" id="IPR029062">
    <property type="entry name" value="Class_I_gatase-like"/>
</dbReference>
<keyword evidence="3" id="KW-0645">Protease</keyword>
<evidence type="ECO:0000259" key="8">
    <source>
        <dbReference type="Pfam" id="PF17676"/>
    </source>
</evidence>
<organism evidence="9 10">
    <name type="scientific">Paenibacillus oceani</name>
    <dbReference type="NCBI Taxonomy" id="2772510"/>
    <lineage>
        <taxon>Bacteria</taxon>
        <taxon>Bacillati</taxon>
        <taxon>Bacillota</taxon>
        <taxon>Bacilli</taxon>
        <taxon>Bacillales</taxon>
        <taxon>Paenibacillaceae</taxon>
        <taxon>Paenibacillus</taxon>
    </lineage>
</organism>
<feature type="domain" description="LD-carboxypeptidase C-terminal" evidence="8">
    <location>
        <begin position="178"/>
        <end position="291"/>
    </location>
</feature>
<feature type="active site" description="Charge relay system" evidence="6">
    <location>
        <position position="209"/>
    </location>
</feature>
<feature type="active site" description="Nucleophile" evidence="6">
    <location>
        <position position="110"/>
    </location>
</feature>
<gene>
    <name evidence="9" type="ORF">IDH45_21245</name>
</gene>